<feature type="domain" description="C2H2-type" evidence="15">
    <location>
        <begin position="215"/>
        <end position="242"/>
    </location>
</feature>
<evidence type="ECO:0000256" key="14">
    <source>
        <dbReference type="SAM" id="MobiDB-lite"/>
    </source>
</evidence>
<feature type="region of interest" description="Disordered" evidence="14">
    <location>
        <begin position="163"/>
        <end position="198"/>
    </location>
</feature>
<dbReference type="SMART" id="SM00355">
    <property type="entry name" value="ZnF_C2H2"/>
    <property type="match status" value="8"/>
</dbReference>
<keyword evidence="13" id="KW-0175">Coiled coil</keyword>
<feature type="domain" description="C2H2-type" evidence="15">
    <location>
        <begin position="467"/>
        <end position="494"/>
    </location>
</feature>
<dbReference type="FunFam" id="3.30.160.60:FF:000005">
    <property type="entry name" value="Zinc finger protein 14 homolog"/>
    <property type="match status" value="1"/>
</dbReference>
<evidence type="ECO:0000313" key="17">
    <source>
        <dbReference type="Proteomes" id="UP000001038"/>
    </source>
</evidence>
<dbReference type="FunFam" id="3.30.160.60:FF:000512">
    <property type="entry name" value="zinc finger protein 197 isoform X1"/>
    <property type="match status" value="1"/>
</dbReference>
<feature type="domain" description="C2H2-type" evidence="15">
    <location>
        <begin position="271"/>
        <end position="298"/>
    </location>
</feature>
<dbReference type="PANTHER" id="PTHR24393:SF15">
    <property type="entry name" value="IP01243P-RELATED"/>
    <property type="match status" value="1"/>
</dbReference>
<keyword evidence="4" id="KW-0479">Metal-binding</keyword>
<evidence type="ECO:0000256" key="3">
    <source>
        <dbReference type="ARBA" id="ARBA00006991"/>
    </source>
</evidence>
<comment type="subcellular location">
    <subcellularLocation>
        <location evidence="2">Nucleus</location>
    </subcellularLocation>
</comment>
<accession>A0A3B3HQJ0</accession>
<dbReference type="GO" id="GO:0005634">
    <property type="term" value="C:nucleus"/>
    <property type="evidence" value="ECO:0007669"/>
    <property type="project" value="UniProtKB-SubCell"/>
</dbReference>
<dbReference type="PROSITE" id="PS50157">
    <property type="entry name" value="ZINC_FINGER_C2H2_2"/>
    <property type="match status" value="8"/>
</dbReference>
<evidence type="ECO:0000256" key="8">
    <source>
        <dbReference type="ARBA" id="ARBA00023015"/>
    </source>
</evidence>
<dbReference type="Pfam" id="PF00096">
    <property type="entry name" value="zf-C2H2"/>
    <property type="match status" value="5"/>
</dbReference>
<dbReference type="FunFam" id="3.30.160.60:FF:002110">
    <property type="entry name" value="Zinc finger protein 1053"/>
    <property type="match status" value="1"/>
</dbReference>
<evidence type="ECO:0000256" key="13">
    <source>
        <dbReference type="SAM" id="Coils"/>
    </source>
</evidence>
<dbReference type="GO" id="GO:0000978">
    <property type="term" value="F:RNA polymerase II cis-regulatory region sequence-specific DNA binding"/>
    <property type="evidence" value="ECO:0000318"/>
    <property type="project" value="GO_Central"/>
</dbReference>
<keyword evidence="6 12" id="KW-0863">Zinc-finger</keyword>
<dbReference type="AlphaFoldDB" id="A0A3B3HQJ0"/>
<dbReference type="FunFam" id="3.30.160.60:FF:000557">
    <property type="entry name" value="zinc finger and SCAN domain-containing protein 29"/>
    <property type="match status" value="3"/>
</dbReference>
<dbReference type="InterPro" id="IPR036236">
    <property type="entry name" value="Znf_C2H2_sf"/>
</dbReference>
<keyword evidence="8" id="KW-0805">Transcription regulation</keyword>
<sequence>MTSVNCLRDFVNERLTAAAEEIVKVFEKTIADYEKEINRQRRLLAVVCKPRVKLHRTEVPKAFFHHHVSGGQTEVQACIQRKNCDLDQQDSESQQVNDDHEDLCTSLDKDLNHKTDPIILAAKCDENANQTVSLNPVKPTESTDAIPAQRCDVLEWRESCLPESHDQTGTTAENLEPPESSEKKQSRRRLKTGEDHTPPLLRTPFFIRTGNECDYRCETCGKAFPYKSKLIRHQRIHTGVKPYCCNICGKRFNQTSILKVHLRIHTGERPYSCDTCGKRFNQKSILNVHKKIHSVERPYACDACGKRFFQKASMEAHVIWHTELPAPLCKEEGVLDEQQRSISLAQSEFQFPQIKEEQEELYISQHGQPLELKQDPDALVLSLSRGNDYHDGTETLYLHPGELPSSGKSIDKSDYRADRQALASKPPFAAAYMTEKHEYKCDTCGKVFQFRSRLVRHMRIHTGVKPFCCHTCGKRFNQKSILIVHQRIHTGERPYSCDVCGKTFNQTSILNVHKRIHTGERPYCCETCGKSFTQKSILNGHKIIHTRETLLLQNMRQKPQKSLKLHMKTHISEPADF</sequence>
<dbReference type="Gene3D" id="3.30.160.60">
    <property type="entry name" value="Classic Zinc Finger"/>
    <property type="match status" value="8"/>
</dbReference>
<evidence type="ECO:0000256" key="1">
    <source>
        <dbReference type="ARBA" id="ARBA00003767"/>
    </source>
</evidence>
<dbReference type="SUPFAM" id="SSF57667">
    <property type="entry name" value="beta-beta-alpha zinc fingers"/>
    <property type="match status" value="4"/>
</dbReference>
<comment type="function">
    <text evidence="1">May be involved in transcriptional regulation.</text>
</comment>
<feature type="domain" description="C2H2-type" evidence="15">
    <location>
        <begin position="439"/>
        <end position="466"/>
    </location>
</feature>
<reference evidence="16" key="2">
    <citation type="submission" date="2025-08" db="UniProtKB">
        <authorList>
            <consortium name="Ensembl"/>
        </authorList>
    </citation>
    <scope>IDENTIFICATION</scope>
    <source>
        <strain evidence="16">Hd-rR</strain>
    </source>
</reference>
<evidence type="ECO:0000259" key="15">
    <source>
        <dbReference type="PROSITE" id="PS50157"/>
    </source>
</evidence>
<proteinExistence type="inferred from homology"/>
<dbReference type="FunFam" id="3.30.160.60:FF:000100">
    <property type="entry name" value="Zinc finger 45-like"/>
    <property type="match status" value="1"/>
</dbReference>
<feature type="domain" description="C2H2-type" evidence="15">
    <location>
        <begin position="243"/>
        <end position="270"/>
    </location>
</feature>
<dbReference type="InterPro" id="IPR013087">
    <property type="entry name" value="Znf_C2H2_type"/>
</dbReference>
<dbReference type="Proteomes" id="UP000001038">
    <property type="component" value="Chromosome 9"/>
</dbReference>
<evidence type="ECO:0000256" key="9">
    <source>
        <dbReference type="ARBA" id="ARBA00023125"/>
    </source>
</evidence>
<comment type="similarity">
    <text evidence="3">Belongs to the krueppel C2H2-type zinc-finger protein family.</text>
</comment>
<evidence type="ECO:0000256" key="11">
    <source>
        <dbReference type="ARBA" id="ARBA00023242"/>
    </source>
</evidence>
<evidence type="ECO:0000256" key="7">
    <source>
        <dbReference type="ARBA" id="ARBA00022833"/>
    </source>
</evidence>
<reference evidence="16" key="3">
    <citation type="submission" date="2025-09" db="UniProtKB">
        <authorList>
            <consortium name="Ensembl"/>
        </authorList>
    </citation>
    <scope>IDENTIFICATION</scope>
    <source>
        <strain evidence="16">Hd-rR</strain>
    </source>
</reference>
<evidence type="ECO:0000256" key="4">
    <source>
        <dbReference type="ARBA" id="ARBA00022723"/>
    </source>
</evidence>
<organism evidence="16 17">
    <name type="scientific">Oryzias latipes</name>
    <name type="common">Japanese rice fish</name>
    <name type="synonym">Japanese killifish</name>
    <dbReference type="NCBI Taxonomy" id="8090"/>
    <lineage>
        <taxon>Eukaryota</taxon>
        <taxon>Metazoa</taxon>
        <taxon>Chordata</taxon>
        <taxon>Craniata</taxon>
        <taxon>Vertebrata</taxon>
        <taxon>Euteleostomi</taxon>
        <taxon>Actinopterygii</taxon>
        <taxon>Neopterygii</taxon>
        <taxon>Teleostei</taxon>
        <taxon>Neoteleostei</taxon>
        <taxon>Acanthomorphata</taxon>
        <taxon>Ovalentaria</taxon>
        <taxon>Atherinomorphae</taxon>
        <taxon>Beloniformes</taxon>
        <taxon>Adrianichthyidae</taxon>
        <taxon>Oryziinae</taxon>
        <taxon>Oryzias</taxon>
    </lineage>
</organism>
<name>A0A3B3HQJ0_ORYLA</name>
<feature type="domain" description="C2H2-type" evidence="15">
    <location>
        <begin position="299"/>
        <end position="326"/>
    </location>
</feature>
<keyword evidence="5" id="KW-0677">Repeat</keyword>
<dbReference type="GeneTree" id="ENSGT00940000153165"/>
<dbReference type="InParanoid" id="A0A3B3HQJ0"/>
<protein>
    <recommendedName>
        <fullName evidence="15">C2H2-type domain-containing protein</fullName>
    </recommendedName>
</protein>
<dbReference type="Bgee" id="ENSORLG00000001592">
    <property type="expression patterns" value="Expressed in animal zygote and 13 other cell types or tissues"/>
</dbReference>
<evidence type="ECO:0000256" key="12">
    <source>
        <dbReference type="PROSITE-ProRule" id="PRU00042"/>
    </source>
</evidence>
<dbReference type="GO" id="GO:0006357">
    <property type="term" value="P:regulation of transcription by RNA polymerase II"/>
    <property type="evidence" value="ECO:0000318"/>
    <property type="project" value="GO_Central"/>
</dbReference>
<keyword evidence="10" id="KW-0804">Transcription</keyword>
<dbReference type="PROSITE" id="PS00028">
    <property type="entry name" value="ZINC_FINGER_C2H2_1"/>
    <property type="match status" value="8"/>
</dbReference>
<evidence type="ECO:0000256" key="2">
    <source>
        <dbReference type="ARBA" id="ARBA00004123"/>
    </source>
</evidence>
<feature type="coiled-coil region" evidence="13">
    <location>
        <begin position="16"/>
        <end position="43"/>
    </location>
</feature>
<keyword evidence="11" id="KW-0539">Nucleus</keyword>
<feature type="domain" description="C2H2-type" evidence="15">
    <location>
        <begin position="523"/>
        <end position="550"/>
    </location>
</feature>
<dbReference type="GO" id="GO:0008270">
    <property type="term" value="F:zinc ion binding"/>
    <property type="evidence" value="ECO:0007669"/>
    <property type="project" value="UniProtKB-KW"/>
</dbReference>
<dbReference type="GO" id="GO:0000981">
    <property type="term" value="F:DNA-binding transcription factor activity, RNA polymerase II-specific"/>
    <property type="evidence" value="ECO:0000318"/>
    <property type="project" value="GO_Central"/>
</dbReference>
<evidence type="ECO:0000256" key="10">
    <source>
        <dbReference type="ARBA" id="ARBA00023163"/>
    </source>
</evidence>
<keyword evidence="7" id="KW-0862">Zinc</keyword>
<keyword evidence="9" id="KW-0238">DNA-binding</keyword>
<keyword evidence="17" id="KW-1185">Reference proteome</keyword>
<dbReference type="Ensembl" id="ENSORLT00000032816.1">
    <property type="protein sequence ID" value="ENSORLP00000034057.1"/>
    <property type="gene ID" value="ENSORLG00000001592.2"/>
</dbReference>
<dbReference type="FunFam" id="3.30.160.60:FF:001498">
    <property type="entry name" value="Zinc finger protein 404"/>
    <property type="match status" value="1"/>
</dbReference>
<reference evidence="16 17" key="1">
    <citation type="journal article" date="2007" name="Nature">
        <title>The medaka draft genome and insights into vertebrate genome evolution.</title>
        <authorList>
            <person name="Kasahara M."/>
            <person name="Naruse K."/>
            <person name="Sasaki S."/>
            <person name="Nakatani Y."/>
            <person name="Qu W."/>
            <person name="Ahsan B."/>
            <person name="Yamada T."/>
            <person name="Nagayasu Y."/>
            <person name="Doi K."/>
            <person name="Kasai Y."/>
            <person name="Jindo T."/>
            <person name="Kobayashi D."/>
            <person name="Shimada A."/>
            <person name="Toyoda A."/>
            <person name="Kuroki Y."/>
            <person name="Fujiyama A."/>
            <person name="Sasaki T."/>
            <person name="Shimizu A."/>
            <person name="Asakawa S."/>
            <person name="Shimizu N."/>
            <person name="Hashimoto S."/>
            <person name="Yang J."/>
            <person name="Lee Y."/>
            <person name="Matsushima K."/>
            <person name="Sugano S."/>
            <person name="Sakaizumi M."/>
            <person name="Narita T."/>
            <person name="Ohishi K."/>
            <person name="Haga S."/>
            <person name="Ohta F."/>
            <person name="Nomoto H."/>
            <person name="Nogata K."/>
            <person name="Morishita T."/>
            <person name="Endo T."/>
            <person name="Shin-I T."/>
            <person name="Takeda H."/>
            <person name="Morishita S."/>
            <person name="Kohara Y."/>
        </authorList>
    </citation>
    <scope>NUCLEOTIDE SEQUENCE [LARGE SCALE GENOMIC DNA]</scope>
    <source>
        <strain evidence="16 17">Hd-rR</strain>
    </source>
</reference>
<evidence type="ECO:0000313" key="16">
    <source>
        <dbReference type="Ensembl" id="ENSORLP00000034057.1"/>
    </source>
</evidence>
<feature type="domain" description="C2H2-type" evidence="15">
    <location>
        <begin position="495"/>
        <end position="522"/>
    </location>
</feature>
<evidence type="ECO:0000256" key="6">
    <source>
        <dbReference type="ARBA" id="ARBA00022771"/>
    </source>
</evidence>
<evidence type="ECO:0000256" key="5">
    <source>
        <dbReference type="ARBA" id="ARBA00022737"/>
    </source>
</evidence>
<dbReference type="PANTHER" id="PTHR24393">
    <property type="entry name" value="ZINC FINGER PROTEIN"/>
    <property type="match status" value="1"/>
</dbReference>